<protein>
    <submittedName>
        <fullName evidence="3">C-type lectin domain-containing protein</fullName>
    </submittedName>
</protein>
<name>A0A914E6K5_9BILA</name>
<evidence type="ECO:0000313" key="2">
    <source>
        <dbReference type="Proteomes" id="UP000887540"/>
    </source>
</evidence>
<organism evidence="2 3">
    <name type="scientific">Acrobeloides nanus</name>
    <dbReference type="NCBI Taxonomy" id="290746"/>
    <lineage>
        <taxon>Eukaryota</taxon>
        <taxon>Metazoa</taxon>
        <taxon>Ecdysozoa</taxon>
        <taxon>Nematoda</taxon>
        <taxon>Chromadorea</taxon>
        <taxon>Rhabditida</taxon>
        <taxon>Tylenchina</taxon>
        <taxon>Cephalobomorpha</taxon>
        <taxon>Cephaloboidea</taxon>
        <taxon>Cephalobidae</taxon>
        <taxon>Acrobeloides</taxon>
    </lineage>
</organism>
<reference evidence="3" key="1">
    <citation type="submission" date="2022-11" db="UniProtKB">
        <authorList>
            <consortium name="WormBaseParasite"/>
        </authorList>
    </citation>
    <scope>IDENTIFICATION</scope>
</reference>
<feature type="domain" description="C-type lectin" evidence="1">
    <location>
        <begin position="6"/>
        <end position="61"/>
    </location>
</feature>
<evidence type="ECO:0000313" key="3">
    <source>
        <dbReference type="WBParaSite" id="ACRNAN_scaffold5936.g21182.t1"/>
    </source>
</evidence>
<evidence type="ECO:0000259" key="1">
    <source>
        <dbReference type="Pfam" id="PF00059"/>
    </source>
</evidence>
<accession>A0A914E6K5</accession>
<proteinExistence type="predicted"/>
<sequence length="74" mass="8241">MGASTTITGNWTWSDESSFSYNNFAPNQNKTGTLCAYLNVKDGTWRTNKDCSSLLSCICEFIPSQNNTINNLIH</sequence>
<dbReference type="Proteomes" id="UP000887540">
    <property type="component" value="Unplaced"/>
</dbReference>
<dbReference type="CDD" id="cd00037">
    <property type="entry name" value="CLECT"/>
    <property type="match status" value="1"/>
</dbReference>
<keyword evidence="2" id="KW-1185">Reference proteome</keyword>
<dbReference type="WBParaSite" id="ACRNAN_scaffold5936.g21182.t1">
    <property type="protein sequence ID" value="ACRNAN_scaffold5936.g21182.t1"/>
    <property type="gene ID" value="ACRNAN_scaffold5936.g21182"/>
</dbReference>
<dbReference type="AlphaFoldDB" id="A0A914E6K5"/>
<dbReference type="Pfam" id="PF00059">
    <property type="entry name" value="Lectin_C"/>
    <property type="match status" value="1"/>
</dbReference>
<dbReference type="Gene3D" id="3.10.100.10">
    <property type="entry name" value="Mannose-Binding Protein A, subunit A"/>
    <property type="match status" value="1"/>
</dbReference>
<dbReference type="InterPro" id="IPR016186">
    <property type="entry name" value="C-type_lectin-like/link_sf"/>
</dbReference>
<dbReference type="SUPFAM" id="SSF56436">
    <property type="entry name" value="C-type lectin-like"/>
    <property type="match status" value="1"/>
</dbReference>
<dbReference type="InterPro" id="IPR001304">
    <property type="entry name" value="C-type_lectin-like"/>
</dbReference>
<dbReference type="InterPro" id="IPR016187">
    <property type="entry name" value="CTDL_fold"/>
</dbReference>